<dbReference type="AlphaFoldDB" id="A0A644Z371"/>
<comment type="caution">
    <text evidence="1">The sequence shown here is derived from an EMBL/GenBank/DDBJ whole genome shotgun (WGS) entry which is preliminary data.</text>
</comment>
<organism evidence="1">
    <name type="scientific">bioreactor metagenome</name>
    <dbReference type="NCBI Taxonomy" id="1076179"/>
    <lineage>
        <taxon>unclassified sequences</taxon>
        <taxon>metagenomes</taxon>
        <taxon>ecological metagenomes</taxon>
    </lineage>
</organism>
<protein>
    <submittedName>
        <fullName evidence="1">Uncharacterized protein</fullName>
    </submittedName>
</protein>
<proteinExistence type="predicted"/>
<name>A0A644Z371_9ZZZZ</name>
<reference evidence="1" key="1">
    <citation type="submission" date="2019-08" db="EMBL/GenBank/DDBJ databases">
        <authorList>
            <person name="Kucharzyk K."/>
            <person name="Murdoch R.W."/>
            <person name="Higgins S."/>
            <person name="Loffler F."/>
        </authorList>
    </citation>
    <scope>NUCLEOTIDE SEQUENCE</scope>
</reference>
<sequence length="202" mass="23004">MSKVLFSRMTPKIALLLFTGISLTLILAGLYRNNLGKIRMENVNILTCKANLTAIFLALLQYNARENSYPDNLFQLVKNKYLNKSQIYCPAQIHHDCNAKGNDSGGKYLSNYFYFKPKHDLIAAPPQLICADCYPHNKRGKKCTIYVLYNTGIQEYDIDSVDVYNFITRLQAAENIPHTMIWSAGWGTDIPSTPNSNRKKKK</sequence>
<gene>
    <name evidence="1" type="ORF">SDC9_81034</name>
</gene>
<accession>A0A644Z371</accession>
<evidence type="ECO:0000313" key="1">
    <source>
        <dbReference type="EMBL" id="MPM34451.1"/>
    </source>
</evidence>
<dbReference type="EMBL" id="VSSQ01006977">
    <property type="protein sequence ID" value="MPM34451.1"/>
    <property type="molecule type" value="Genomic_DNA"/>
</dbReference>